<dbReference type="Proteomes" id="UP001057233">
    <property type="component" value="Segment"/>
</dbReference>
<reference evidence="1" key="1">
    <citation type="submission" date="2022-04" db="EMBL/GenBank/DDBJ databases">
        <authorList>
            <person name="Hwangbo M."/>
            <person name="Wang B."/>
            <person name="Gill J.J."/>
            <person name="Chu K.-H."/>
            <person name="Young R."/>
        </authorList>
    </citation>
    <scope>NUCLEOTIDE SEQUENCE</scope>
</reference>
<accession>A0A9E7ILR0</accession>
<proteinExistence type="predicted"/>
<evidence type="ECO:0000313" key="1">
    <source>
        <dbReference type="EMBL" id="URG17447.1"/>
    </source>
</evidence>
<name>A0A9E7ILR0_9CAUD</name>
<keyword evidence="2" id="KW-1185">Reference proteome</keyword>
<organism evidence="1 2">
    <name type="scientific">Rhodococcus phage Mbo2</name>
    <dbReference type="NCBI Taxonomy" id="2936911"/>
    <lineage>
        <taxon>Viruses</taxon>
        <taxon>Duplodnaviria</taxon>
        <taxon>Heunggongvirae</taxon>
        <taxon>Uroviricota</taxon>
        <taxon>Caudoviricetes</taxon>
        <taxon>Caudoviricetes incertae sedis</taxon>
        <taxon>Mboduovirus</taxon>
        <taxon>Mboduovirus mbo2</taxon>
    </lineage>
</organism>
<protein>
    <submittedName>
        <fullName evidence="1">Uncharacterized protein</fullName>
    </submittedName>
</protein>
<gene>
    <name evidence="1" type="ORF">Mbo2_077</name>
</gene>
<evidence type="ECO:0000313" key="2">
    <source>
        <dbReference type="Proteomes" id="UP001057233"/>
    </source>
</evidence>
<dbReference type="EMBL" id="ON191531">
    <property type="protein sequence ID" value="URG17447.1"/>
    <property type="molecule type" value="Genomic_DNA"/>
</dbReference>
<sequence>MPQEPIYRFIQARLEDLQEDVVQEALAEITRLHEPTRDETQGIWVCKACSYHHEEIGKEVQVYAPCEHLRIIASIWSDQPGFYESWARQT</sequence>